<dbReference type="EMBL" id="BMPI01000038">
    <property type="protein sequence ID" value="GGM55554.1"/>
    <property type="molecule type" value="Genomic_DNA"/>
</dbReference>
<organism evidence="6 7">
    <name type="scientific">Dactylosporangium sucinum</name>
    <dbReference type="NCBI Taxonomy" id="1424081"/>
    <lineage>
        <taxon>Bacteria</taxon>
        <taxon>Bacillati</taxon>
        <taxon>Actinomycetota</taxon>
        <taxon>Actinomycetes</taxon>
        <taxon>Micromonosporales</taxon>
        <taxon>Micromonosporaceae</taxon>
        <taxon>Dactylosporangium</taxon>
    </lineage>
</organism>
<evidence type="ECO:0000259" key="5">
    <source>
        <dbReference type="PROSITE" id="PS51737"/>
    </source>
</evidence>
<evidence type="ECO:0000256" key="3">
    <source>
        <dbReference type="SAM" id="MobiDB-lite"/>
    </source>
</evidence>
<feature type="compositionally biased region" description="Basic and acidic residues" evidence="3">
    <location>
        <begin position="1"/>
        <end position="16"/>
    </location>
</feature>
<dbReference type="GO" id="GO:0000150">
    <property type="term" value="F:DNA strand exchange activity"/>
    <property type="evidence" value="ECO:0007669"/>
    <property type="project" value="InterPro"/>
</dbReference>
<dbReference type="InterPro" id="IPR038109">
    <property type="entry name" value="DNA_bind_recomb_sf"/>
</dbReference>
<reference evidence="6" key="2">
    <citation type="submission" date="2020-09" db="EMBL/GenBank/DDBJ databases">
        <authorList>
            <person name="Sun Q."/>
            <person name="Ohkuma M."/>
        </authorList>
    </citation>
    <scope>NUCLEOTIDE SEQUENCE</scope>
    <source>
        <strain evidence="6">JCM 19831</strain>
    </source>
</reference>
<dbReference type="PROSITE" id="PS51737">
    <property type="entry name" value="RECOMBINASE_DNA_BIND"/>
    <property type="match status" value="1"/>
</dbReference>
<dbReference type="InterPro" id="IPR011109">
    <property type="entry name" value="DNA_bind_recombinase_dom"/>
</dbReference>
<dbReference type="Pfam" id="PF00239">
    <property type="entry name" value="Resolvase"/>
    <property type="match status" value="1"/>
</dbReference>
<keyword evidence="7" id="KW-1185">Reference proteome</keyword>
<dbReference type="PANTHER" id="PTHR30461:SF2">
    <property type="entry name" value="SERINE RECOMBINASE PINE-RELATED"/>
    <property type="match status" value="1"/>
</dbReference>
<comment type="caution">
    <text evidence="6">The sequence shown here is derived from an EMBL/GenBank/DDBJ whole genome shotgun (WGS) entry which is preliminary data.</text>
</comment>
<evidence type="ECO:0000256" key="1">
    <source>
        <dbReference type="ARBA" id="ARBA00023125"/>
    </source>
</evidence>
<gene>
    <name evidence="6" type="ORF">GCM10007977_066550</name>
</gene>
<evidence type="ECO:0000313" key="6">
    <source>
        <dbReference type="EMBL" id="GGM55554.1"/>
    </source>
</evidence>
<dbReference type="PROSITE" id="PS51736">
    <property type="entry name" value="RECOMBINASES_3"/>
    <property type="match status" value="1"/>
</dbReference>
<dbReference type="SMART" id="SM00857">
    <property type="entry name" value="Resolvase"/>
    <property type="match status" value="1"/>
</dbReference>
<dbReference type="GO" id="GO:0003677">
    <property type="term" value="F:DNA binding"/>
    <property type="evidence" value="ECO:0007669"/>
    <property type="project" value="UniProtKB-KW"/>
</dbReference>
<sequence length="544" mass="60462">MLAVERLSRETDESTSIRRQREHMTRWSELNEHTIVGHAEDADVSGTVSVFDRAGFGPWLTEERAGEYDTIAAVKIDRLSRSLIDFVKLIEWADAHGKNVVAVEDGVDTGTPTGKLMAHLLGVFAEFERQRIRERSMDSQRDALRNGTWHGGTPPWGYMPVRGADAKWRLVIDAEYLPVVQEVVARVIEGESSNSVAADLNQRGVLTSEDRHAERTGRPLGSVRHANGCSDAREQSDAVRQCDCSREPSQWSSANLNAMLRSRAMLGETVDGAGNVKVRDDAGMPVRRAEPLISEAEWKRVQDALDARRITPRRSRMVSPLSGLLTCGVCGLPYYRVNDGRGVDRYRCKSATGKAGTVARCGNPSILGDQLAEAIEDIIVSHIGNETVTRRVFRKGADHSRELEQVNRAINDLRDDSEAGLFPDRQEYQRRMAALLERQGALSALPNEPDRWIDEPTGETFADRWNAAETDMERRDFLLSTGAVFTLTARDGTRPGEGAWIVRMDRGEISRDYQIRITRLDGEPVLASVLRPLPKGKRTAPGAA</sequence>
<evidence type="ECO:0000313" key="7">
    <source>
        <dbReference type="Proteomes" id="UP000642070"/>
    </source>
</evidence>
<feature type="region of interest" description="Disordered" evidence="3">
    <location>
        <begin position="1"/>
        <end position="20"/>
    </location>
</feature>
<evidence type="ECO:0000259" key="4">
    <source>
        <dbReference type="PROSITE" id="PS51736"/>
    </source>
</evidence>
<feature type="compositionally biased region" description="Basic and acidic residues" evidence="3">
    <location>
        <begin position="208"/>
        <end position="217"/>
    </location>
</feature>
<keyword evidence="2" id="KW-0233">DNA recombination</keyword>
<dbReference type="Pfam" id="PF13408">
    <property type="entry name" value="Zn_ribbon_recom"/>
    <property type="match status" value="1"/>
</dbReference>
<dbReference type="Proteomes" id="UP000642070">
    <property type="component" value="Unassembled WGS sequence"/>
</dbReference>
<dbReference type="Gene3D" id="3.40.50.1390">
    <property type="entry name" value="Resolvase, N-terminal catalytic domain"/>
    <property type="match status" value="1"/>
</dbReference>
<dbReference type="PANTHER" id="PTHR30461">
    <property type="entry name" value="DNA-INVERTASE FROM LAMBDOID PROPHAGE"/>
    <property type="match status" value="1"/>
</dbReference>
<dbReference type="InterPro" id="IPR050639">
    <property type="entry name" value="SSR_resolvase"/>
</dbReference>
<dbReference type="InterPro" id="IPR036162">
    <property type="entry name" value="Resolvase-like_N_sf"/>
</dbReference>
<dbReference type="InterPro" id="IPR006119">
    <property type="entry name" value="Resolv_N"/>
</dbReference>
<dbReference type="CDD" id="cd00338">
    <property type="entry name" value="Ser_Recombinase"/>
    <property type="match status" value="1"/>
</dbReference>
<reference evidence="6" key="1">
    <citation type="journal article" date="2014" name="Int. J. Syst. Evol. Microbiol.">
        <title>Complete genome sequence of Corynebacterium casei LMG S-19264T (=DSM 44701T), isolated from a smear-ripened cheese.</title>
        <authorList>
            <consortium name="US DOE Joint Genome Institute (JGI-PGF)"/>
            <person name="Walter F."/>
            <person name="Albersmeier A."/>
            <person name="Kalinowski J."/>
            <person name="Ruckert C."/>
        </authorList>
    </citation>
    <scope>NUCLEOTIDE SEQUENCE</scope>
    <source>
        <strain evidence="6">JCM 19831</strain>
    </source>
</reference>
<dbReference type="Pfam" id="PF07508">
    <property type="entry name" value="Recombinase"/>
    <property type="match status" value="1"/>
</dbReference>
<dbReference type="AlphaFoldDB" id="A0A917X241"/>
<protein>
    <submittedName>
        <fullName evidence="6">Integrase</fullName>
    </submittedName>
</protein>
<evidence type="ECO:0000256" key="2">
    <source>
        <dbReference type="ARBA" id="ARBA00023172"/>
    </source>
</evidence>
<dbReference type="SUPFAM" id="SSF53041">
    <property type="entry name" value="Resolvase-like"/>
    <property type="match status" value="1"/>
</dbReference>
<proteinExistence type="predicted"/>
<dbReference type="Gene3D" id="3.90.1750.20">
    <property type="entry name" value="Putative Large Serine Recombinase, Chain B, Domain 2"/>
    <property type="match status" value="1"/>
</dbReference>
<feature type="region of interest" description="Disordered" evidence="3">
    <location>
        <begin position="207"/>
        <end position="229"/>
    </location>
</feature>
<feature type="domain" description="Resolvase/invertase-type recombinase catalytic" evidence="4">
    <location>
        <begin position="1"/>
        <end position="147"/>
    </location>
</feature>
<feature type="domain" description="Recombinase" evidence="5">
    <location>
        <begin position="155"/>
        <end position="311"/>
    </location>
</feature>
<name>A0A917X241_9ACTN</name>
<keyword evidence="1" id="KW-0238">DNA-binding</keyword>
<accession>A0A917X241</accession>
<dbReference type="InterPro" id="IPR025827">
    <property type="entry name" value="Zn_ribbon_recom_dom"/>
</dbReference>